<protein>
    <recommendedName>
        <fullName evidence="16">Broad-complex</fullName>
    </recommendedName>
</protein>
<dbReference type="GO" id="GO:0005634">
    <property type="term" value="C:nucleus"/>
    <property type="evidence" value="ECO:0007669"/>
    <property type="project" value="TreeGrafter"/>
</dbReference>
<evidence type="ECO:0000256" key="11">
    <source>
        <dbReference type="SAM" id="MobiDB-lite"/>
    </source>
</evidence>
<evidence type="ECO:0000313" key="14">
    <source>
        <dbReference type="EMBL" id="KAK3869702.1"/>
    </source>
</evidence>
<dbReference type="Gene3D" id="3.30.160.60">
    <property type="entry name" value="Classic Zinc Finger"/>
    <property type="match status" value="2"/>
</dbReference>
<evidence type="ECO:0000256" key="8">
    <source>
        <dbReference type="ARBA" id="ARBA00023242"/>
    </source>
</evidence>
<dbReference type="Proteomes" id="UP001286313">
    <property type="component" value="Unassembled WGS sequence"/>
</dbReference>
<dbReference type="PROSITE" id="PS50097">
    <property type="entry name" value="BTB"/>
    <property type="match status" value="1"/>
</dbReference>
<feature type="domain" description="C2H2-type" evidence="13">
    <location>
        <begin position="421"/>
        <end position="445"/>
    </location>
</feature>
<dbReference type="SMART" id="SM00355">
    <property type="entry name" value="ZnF_C2H2"/>
    <property type="match status" value="2"/>
</dbReference>
<name>A0AAE1FAW3_PETCI</name>
<dbReference type="GO" id="GO:0008270">
    <property type="term" value="F:zinc ion binding"/>
    <property type="evidence" value="ECO:0007669"/>
    <property type="project" value="UniProtKB-KW"/>
</dbReference>
<dbReference type="FunFam" id="3.30.160.60:FF:000446">
    <property type="entry name" value="Zinc finger protein"/>
    <property type="match status" value="1"/>
</dbReference>
<keyword evidence="7" id="KW-0524">Neurogenesis</keyword>
<dbReference type="GO" id="GO:0048813">
    <property type="term" value="P:dendrite morphogenesis"/>
    <property type="evidence" value="ECO:0007669"/>
    <property type="project" value="UniProtKB-ARBA"/>
</dbReference>
<evidence type="ECO:0000256" key="1">
    <source>
        <dbReference type="ARBA" id="ARBA00022473"/>
    </source>
</evidence>
<keyword evidence="4 10" id="KW-0863">Zinc-finger</keyword>
<organism evidence="14 15">
    <name type="scientific">Petrolisthes cinctipes</name>
    <name type="common">Flat porcelain crab</name>
    <dbReference type="NCBI Taxonomy" id="88211"/>
    <lineage>
        <taxon>Eukaryota</taxon>
        <taxon>Metazoa</taxon>
        <taxon>Ecdysozoa</taxon>
        <taxon>Arthropoda</taxon>
        <taxon>Crustacea</taxon>
        <taxon>Multicrustacea</taxon>
        <taxon>Malacostraca</taxon>
        <taxon>Eumalacostraca</taxon>
        <taxon>Eucarida</taxon>
        <taxon>Decapoda</taxon>
        <taxon>Pleocyemata</taxon>
        <taxon>Anomura</taxon>
        <taxon>Galatheoidea</taxon>
        <taxon>Porcellanidae</taxon>
        <taxon>Petrolisthes</taxon>
    </lineage>
</organism>
<feature type="compositionally biased region" description="Pro residues" evidence="11">
    <location>
        <begin position="154"/>
        <end position="163"/>
    </location>
</feature>
<feature type="compositionally biased region" description="Pro residues" evidence="11">
    <location>
        <begin position="216"/>
        <end position="230"/>
    </location>
</feature>
<feature type="domain" description="C2H2-type" evidence="13">
    <location>
        <begin position="393"/>
        <end position="420"/>
    </location>
</feature>
<dbReference type="AlphaFoldDB" id="A0AAE1FAW3"/>
<keyword evidence="3" id="KW-0677">Repeat</keyword>
<reference evidence="14" key="1">
    <citation type="submission" date="2023-10" db="EMBL/GenBank/DDBJ databases">
        <title>Genome assemblies of two species of porcelain crab, Petrolisthes cinctipes and Petrolisthes manimaculis (Anomura: Porcellanidae).</title>
        <authorList>
            <person name="Angst P."/>
        </authorList>
    </citation>
    <scope>NUCLEOTIDE SEQUENCE</scope>
    <source>
        <strain evidence="14">PB745_01</strain>
        <tissue evidence="14">Gill</tissue>
    </source>
</reference>
<keyword evidence="2" id="KW-0479">Metal-binding</keyword>
<proteinExistence type="predicted"/>
<gene>
    <name evidence="14" type="ORF">Pcinc_024995</name>
</gene>
<evidence type="ECO:0000256" key="9">
    <source>
        <dbReference type="ARBA" id="ARBA00037382"/>
    </source>
</evidence>
<dbReference type="GO" id="GO:0045893">
    <property type="term" value="P:positive regulation of DNA-templated transcription"/>
    <property type="evidence" value="ECO:0007669"/>
    <property type="project" value="UniProtKB-ARBA"/>
</dbReference>
<keyword evidence="8" id="KW-0539">Nucleus</keyword>
<dbReference type="GO" id="GO:0006357">
    <property type="term" value="P:regulation of transcription by RNA polymerase II"/>
    <property type="evidence" value="ECO:0007669"/>
    <property type="project" value="TreeGrafter"/>
</dbReference>
<dbReference type="InterPro" id="IPR011333">
    <property type="entry name" value="SKP1/BTB/POZ_sf"/>
</dbReference>
<evidence type="ECO:0000256" key="3">
    <source>
        <dbReference type="ARBA" id="ARBA00022737"/>
    </source>
</evidence>
<evidence type="ECO:0000259" key="13">
    <source>
        <dbReference type="PROSITE" id="PS50157"/>
    </source>
</evidence>
<dbReference type="SMART" id="SM00225">
    <property type="entry name" value="BTB"/>
    <property type="match status" value="1"/>
</dbReference>
<sequence>MEGGLLSLKWNNHRSTFLHVLSTVRHKESYCDVTLACDGKFYPVHKLVLSTCSEYFEQMFERTNCKHPIIVLKDIKKDDLEALLNYMYVGEVNVLQNNLSGLIKAAEGLRIKGLAVPDESPSETEVGHDNKRSVAWGGEGPEAKRRRPEESSPTPTPPRPGPAPAEKGSRERSPVGYRDPFRTPVRSREPVSSSPISVPPSPETTPHPPVSVANTDPPPDLSHAPPPPPSHHLGTSSKLPPSSGSDVAPTTSESTRPPECEMKSDEPVVKEEPQETYSETEDSKEPLGGDSDGGINYSHHPGGLGGVGDTGTGNFSPGLRAATQPQTLEDLVALPGASGLQGKVMWEGDRTLMGIPFESYSSNQVRATQMGPRCSNQSESLEQTLARAIQSAHVCPVCGHLARQKKDLKKHLRVHTGEKPYACPWCAYRSTQNSNLRTHIRRVHTQHLLQSEQYHPPTSREEGTATDTSCPPLFVD</sequence>
<evidence type="ECO:0008006" key="16">
    <source>
        <dbReference type="Google" id="ProtNLM"/>
    </source>
</evidence>
<dbReference type="GO" id="GO:0005694">
    <property type="term" value="C:chromosome"/>
    <property type="evidence" value="ECO:0007669"/>
    <property type="project" value="UniProtKB-ARBA"/>
</dbReference>
<accession>A0AAE1FAW3</accession>
<feature type="compositionally biased region" description="Basic and acidic residues" evidence="11">
    <location>
        <begin position="256"/>
        <end position="273"/>
    </location>
</feature>
<keyword evidence="1" id="KW-0217">Developmental protein</keyword>
<dbReference type="PROSITE" id="PS50157">
    <property type="entry name" value="ZINC_FINGER_C2H2_2"/>
    <property type="match status" value="2"/>
</dbReference>
<feature type="region of interest" description="Disordered" evidence="11">
    <location>
        <begin position="452"/>
        <end position="476"/>
    </location>
</feature>
<keyword evidence="5" id="KW-0221">Differentiation</keyword>
<dbReference type="GO" id="GO:0043565">
    <property type="term" value="F:sequence-specific DNA binding"/>
    <property type="evidence" value="ECO:0007669"/>
    <property type="project" value="UniProtKB-ARBA"/>
</dbReference>
<dbReference type="EMBL" id="JAWQEG010002790">
    <property type="protein sequence ID" value="KAK3869702.1"/>
    <property type="molecule type" value="Genomic_DNA"/>
</dbReference>
<feature type="domain" description="BTB" evidence="12">
    <location>
        <begin position="31"/>
        <end position="96"/>
    </location>
</feature>
<dbReference type="InterPro" id="IPR051095">
    <property type="entry name" value="Dros_DevTransReg"/>
</dbReference>
<feature type="compositionally biased region" description="Polar residues" evidence="11">
    <location>
        <begin position="234"/>
        <end position="255"/>
    </location>
</feature>
<keyword evidence="15" id="KW-1185">Reference proteome</keyword>
<feature type="region of interest" description="Disordered" evidence="11">
    <location>
        <begin position="117"/>
        <end position="320"/>
    </location>
</feature>
<dbReference type="GO" id="GO:0045476">
    <property type="term" value="P:nurse cell apoptotic process"/>
    <property type="evidence" value="ECO:0007669"/>
    <property type="project" value="UniProtKB-ARBA"/>
</dbReference>
<comment type="caution">
    <text evidence="14">The sequence shown here is derived from an EMBL/GenBank/DDBJ whole genome shotgun (WGS) entry which is preliminary data.</text>
</comment>
<dbReference type="SUPFAM" id="SSF54695">
    <property type="entry name" value="POZ domain"/>
    <property type="match status" value="1"/>
</dbReference>
<dbReference type="CDD" id="cd18315">
    <property type="entry name" value="BTB_POZ_BAB-like"/>
    <property type="match status" value="1"/>
</dbReference>
<evidence type="ECO:0000259" key="12">
    <source>
        <dbReference type="PROSITE" id="PS50097"/>
    </source>
</evidence>
<dbReference type="GO" id="GO:0016199">
    <property type="term" value="P:axon midline choice point recognition"/>
    <property type="evidence" value="ECO:0007669"/>
    <property type="project" value="UniProtKB-ARBA"/>
</dbReference>
<dbReference type="SUPFAM" id="SSF57667">
    <property type="entry name" value="beta-beta-alpha zinc fingers"/>
    <property type="match status" value="1"/>
</dbReference>
<keyword evidence="6" id="KW-0862">Zinc</keyword>
<comment type="function">
    <text evidence="9">Putative transcription factor required for axon growth and guidance in the central and peripheral nervous systems. Repels CNS axons away from the midline by promoting the expression of the midline repellent sli and its receptor robo.</text>
</comment>
<evidence type="ECO:0000256" key="4">
    <source>
        <dbReference type="ARBA" id="ARBA00022771"/>
    </source>
</evidence>
<feature type="compositionally biased region" description="Basic and acidic residues" evidence="11">
    <location>
        <begin position="141"/>
        <end position="150"/>
    </location>
</feature>
<dbReference type="InterPro" id="IPR013087">
    <property type="entry name" value="Znf_C2H2_type"/>
</dbReference>
<dbReference type="FunFam" id="3.30.160.60:FF:001732">
    <property type="entry name" value="Zgc:162936"/>
    <property type="match status" value="1"/>
</dbReference>
<dbReference type="InterPro" id="IPR036236">
    <property type="entry name" value="Znf_C2H2_sf"/>
</dbReference>
<evidence type="ECO:0000256" key="6">
    <source>
        <dbReference type="ARBA" id="ARBA00022833"/>
    </source>
</evidence>
<dbReference type="PANTHER" id="PTHR23110:SF111">
    <property type="entry name" value="LONGITUDINALS LACKING PROTEIN, ISOFORMS F_I_K_T"/>
    <property type="match status" value="1"/>
</dbReference>
<dbReference type="GO" id="GO:0045467">
    <property type="term" value="P:R7 cell development"/>
    <property type="evidence" value="ECO:0007669"/>
    <property type="project" value="UniProtKB-ARBA"/>
</dbReference>
<dbReference type="InterPro" id="IPR000210">
    <property type="entry name" value="BTB/POZ_dom"/>
</dbReference>
<feature type="compositionally biased region" description="Pro residues" evidence="11">
    <location>
        <begin position="197"/>
        <end position="209"/>
    </location>
</feature>
<feature type="compositionally biased region" description="Gly residues" evidence="11">
    <location>
        <begin position="302"/>
        <end position="311"/>
    </location>
</feature>
<evidence type="ECO:0000313" key="15">
    <source>
        <dbReference type="Proteomes" id="UP001286313"/>
    </source>
</evidence>
<dbReference type="GO" id="GO:0035167">
    <property type="term" value="P:larval lymph gland hemopoiesis"/>
    <property type="evidence" value="ECO:0007669"/>
    <property type="project" value="UniProtKB-ARBA"/>
</dbReference>
<dbReference type="GO" id="GO:0007526">
    <property type="term" value="P:larval somatic muscle development"/>
    <property type="evidence" value="ECO:0007669"/>
    <property type="project" value="UniProtKB-ARBA"/>
</dbReference>
<dbReference type="Pfam" id="PF00096">
    <property type="entry name" value="zf-C2H2"/>
    <property type="match status" value="2"/>
</dbReference>
<evidence type="ECO:0000256" key="5">
    <source>
        <dbReference type="ARBA" id="ARBA00022782"/>
    </source>
</evidence>
<dbReference type="PANTHER" id="PTHR23110">
    <property type="entry name" value="BTB DOMAIN TRANSCRIPTION FACTOR"/>
    <property type="match status" value="1"/>
</dbReference>
<dbReference type="Gene3D" id="3.30.710.10">
    <property type="entry name" value="Potassium Channel Kv1.1, Chain A"/>
    <property type="match status" value="1"/>
</dbReference>
<dbReference type="GO" id="GO:0008406">
    <property type="term" value="P:gonad development"/>
    <property type="evidence" value="ECO:0007669"/>
    <property type="project" value="UniProtKB-ARBA"/>
</dbReference>
<dbReference type="Pfam" id="PF00651">
    <property type="entry name" value="BTB"/>
    <property type="match status" value="1"/>
</dbReference>
<evidence type="ECO:0000256" key="7">
    <source>
        <dbReference type="ARBA" id="ARBA00022902"/>
    </source>
</evidence>
<evidence type="ECO:0000256" key="2">
    <source>
        <dbReference type="ARBA" id="ARBA00022723"/>
    </source>
</evidence>
<dbReference type="GO" id="GO:0007464">
    <property type="term" value="P:R3/R4 cell fate commitment"/>
    <property type="evidence" value="ECO:0007669"/>
    <property type="project" value="UniProtKB-ARBA"/>
</dbReference>
<evidence type="ECO:0000256" key="10">
    <source>
        <dbReference type="PROSITE-ProRule" id="PRU00042"/>
    </source>
</evidence>